<reference evidence="2" key="1">
    <citation type="journal article" date="2020" name="Nat. Commun.">
        <title>Genome assembly of wild tea tree DASZ reveals pedigree and selection history of tea varieties.</title>
        <authorList>
            <person name="Zhang W."/>
            <person name="Zhang Y."/>
            <person name="Qiu H."/>
            <person name="Guo Y."/>
            <person name="Wan H."/>
            <person name="Zhang X."/>
            <person name="Scossa F."/>
            <person name="Alseekh S."/>
            <person name="Zhang Q."/>
            <person name="Wang P."/>
            <person name="Xu L."/>
            <person name="Schmidt M.H."/>
            <person name="Jia X."/>
            <person name="Li D."/>
            <person name="Zhu A."/>
            <person name="Guo F."/>
            <person name="Chen W."/>
            <person name="Ni D."/>
            <person name="Usadel B."/>
            <person name="Fernie A.R."/>
            <person name="Wen W."/>
        </authorList>
    </citation>
    <scope>NUCLEOTIDE SEQUENCE [LARGE SCALE GENOMIC DNA]</scope>
    <source>
        <strain evidence="2">cv. G240</strain>
    </source>
</reference>
<name>A0A7J7GPP4_CAMSI</name>
<evidence type="ECO:0000313" key="1">
    <source>
        <dbReference type="EMBL" id="KAF5941881.1"/>
    </source>
</evidence>
<protein>
    <submittedName>
        <fullName evidence="1">Uncharacterized protein</fullName>
    </submittedName>
</protein>
<dbReference type="AlphaFoldDB" id="A0A7J7GPP4"/>
<reference evidence="1 2" key="2">
    <citation type="submission" date="2020-07" db="EMBL/GenBank/DDBJ databases">
        <title>Genome assembly of wild tea tree DASZ reveals pedigree and selection history of tea varieties.</title>
        <authorList>
            <person name="Zhang W."/>
        </authorList>
    </citation>
    <scope>NUCLEOTIDE SEQUENCE [LARGE SCALE GENOMIC DNA]</scope>
    <source>
        <strain evidence="2">cv. G240</strain>
        <tissue evidence="1">Leaf</tissue>
    </source>
</reference>
<dbReference type="EMBL" id="JACBKZ010000009">
    <property type="protein sequence ID" value="KAF5941881.1"/>
    <property type="molecule type" value="Genomic_DNA"/>
</dbReference>
<keyword evidence="2" id="KW-1185">Reference proteome</keyword>
<sequence>MKTARMVDTNTHLRLLLKLFVSDGMADPLSYGNPHRDIEQSHRRMLLATPGVGAVTLVLLKSENDSLSIRQKYGGRKTKTSYLKSTAHPCQIRLQHLLMRIMRRNLSRIQKVAK</sequence>
<dbReference type="Proteomes" id="UP000593564">
    <property type="component" value="Unassembled WGS sequence"/>
</dbReference>
<comment type="caution">
    <text evidence="1">The sequence shown here is derived from an EMBL/GenBank/DDBJ whole genome shotgun (WGS) entry which is preliminary data.</text>
</comment>
<organism evidence="1 2">
    <name type="scientific">Camellia sinensis</name>
    <name type="common">Tea plant</name>
    <name type="synonym">Thea sinensis</name>
    <dbReference type="NCBI Taxonomy" id="4442"/>
    <lineage>
        <taxon>Eukaryota</taxon>
        <taxon>Viridiplantae</taxon>
        <taxon>Streptophyta</taxon>
        <taxon>Embryophyta</taxon>
        <taxon>Tracheophyta</taxon>
        <taxon>Spermatophyta</taxon>
        <taxon>Magnoliopsida</taxon>
        <taxon>eudicotyledons</taxon>
        <taxon>Gunneridae</taxon>
        <taxon>Pentapetalae</taxon>
        <taxon>asterids</taxon>
        <taxon>Ericales</taxon>
        <taxon>Theaceae</taxon>
        <taxon>Camellia</taxon>
    </lineage>
</organism>
<accession>A0A7J7GPP4</accession>
<evidence type="ECO:0000313" key="2">
    <source>
        <dbReference type="Proteomes" id="UP000593564"/>
    </source>
</evidence>
<proteinExistence type="predicted"/>
<gene>
    <name evidence="1" type="ORF">HYC85_019523</name>
</gene>